<reference evidence="1" key="1">
    <citation type="submission" date="2018-05" db="EMBL/GenBank/DDBJ databases">
        <title>Draft genome of Mucuna pruriens seed.</title>
        <authorList>
            <person name="Nnadi N.E."/>
            <person name="Vos R."/>
            <person name="Hasami M.H."/>
            <person name="Devisetty U.K."/>
            <person name="Aguiy J.C."/>
        </authorList>
    </citation>
    <scope>NUCLEOTIDE SEQUENCE [LARGE SCALE GENOMIC DNA]</scope>
    <source>
        <strain evidence="1">JCA_2017</strain>
    </source>
</reference>
<dbReference type="AlphaFoldDB" id="A0A371HCN1"/>
<keyword evidence="2" id="KW-1185">Reference proteome</keyword>
<evidence type="ECO:0000313" key="1">
    <source>
        <dbReference type="EMBL" id="RDY00540.1"/>
    </source>
</evidence>
<protein>
    <submittedName>
        <fullName evidence="1">Uncharacterized protein</fullName>
    </submittedName>
</protein>
<dbReference type="Proteomes" id="UP000257109">
    <property type="component" value="Unassembled WGS sequence"/>
</dbReference>
<name>A0A371HCN1_MUCPR</name>
<dbReference type="EMBL" id="QJKJ01002964">
    <property type="protein sequence ID" value="RDY00540.1"/>
    <property type="molecule type" value="Genomic_DNA"/>
</dbReference>
<feature type="non-terminal residue" evidence="1">
    <location>
        <position position="1"/>
    </location>
</feature>
<proteinExistence type="predicted"/>
<gene>
    <name evidence="1" type="ORF">CR513_16270</name>
</gene>
<accession>A0A371HCN1</accession>
<comment type="caution">
    <text evidence="1">The sequence shown here is derived from an EMBL/GenBank/DDBJ whole genome shotgun (WGS) entry which is preliminary data.</text>
</comment>
<sequence length="145" mass="17058">MTHSTNKGFQQDIGLAQQALMYFLDSKPCWASAGSEGDLYSLWSSWRKEARCLGVRLRSPSMQGSNQLSHPNEKYDYWKQRMIAFFDSCYIDVWDMVKNGNYIPIKKMEYRFQDHHGIKNKNKSTKKFIAVNFQKKCETHWLSSL</sequence>
<evidence type="ECO:0000313" key="2">
    <source>
        <dbReference type="Proteomes" id="UP000257109"/>
    </source>
</evidence>
<organism evidence="1 2">
    <name type="scientific">Mucuna pruriens</name>
    <name type="common">Velvet bean</name>
    <name type="synonym">Dolichos pruriens</name>
    <dbReference type="NCBI Taxonomy" id="157652"/>
    <lineage>
        <taxon>Eukaryota</taxon>
        <taxon>Viridiplantae</taxon>
        <taxon>Streptophyta</taxon>
        <taxon>Embryophyta</taxon>
        <taxon>Tracheophyta</taxon>
        <taxon>Spermatophyta</taxon>
        <taxon>Magnoliopsida</taxon>
        <taxon>eudicotyledons</taxon>
        <taxon>Gunneridae</taxon>
        <taxon>Pentapetalae</taxon>
        <taxon>rosids</taxon>
        <taxon>fabids</taxon>
        <taxon>Fabales</taxon>
        <taxon>Fabaceae</taxon>
        <taxon>Papilionoideae</taxon>
        <taxon>50 kb inversion clade</taxon>
        <taxon>NPAAA clade</taxon>
        <taxon>indigoferoid/millettioid clade</taxon>
        <taxon>Phaseoleae</taxon>
        <taxon>Mucuna</taxon>
    </lineage>
</organism>